<feature type="compositionally biased region" description="Polar residues" evidence="1">
    <location>
        <begin position="650"/>
        <end position="662"/>
    </location>
</feature>
<dbReference type="GO" id="GO:0000226">
    <property type="term" value="P:microtubule cytoskeleton organization"/>
    <property type="evidence" value="ECO:0007669"/>
    <property type="project" value="TreeGrafter"/>
</dbReference>
<feature type="compositionally biased region" description="Polar residues" evidence="1">
    <location>
        <begin position="841"/>
        <end position="855"/>
    </location>
</feature>
<dbReference type="PANTHER" id="PTHR28190:SF2">
    <property type="entry name" value="MIGRATION PROTEIN, PUTATIVE (AFU_ORTHOLOGUE AFUA_2G07730)-RELATED"/>
    <property type="match status" value="1"/>
</dbReference>
<evidence type="ECO:0000313" key="3">
    <source>
        <dbReference type="EMBL" id="CAF9924173.1"/>
    </source>
</evidence>
<feature type="compositionally biased region" description="Polar residues" evidence="1">
    <location>
        <begin position="247"/>
        <end position="257"/>
    </location>
</feature>
<accession>A0A8H3IM84</accession>
<feature type="region of interest" description="Disordered" evidence="1">
    <location>
        <begin position="1094"/>
        <end position="1142"/>
    </location>
</feature>
<keyword evidence="4" id="KW-1185">Reference proteome</keyword>
<feature type="compositionally biased region" description="Polar residues" evidence="1">
    <location>
        <begin position="594"/>
        <end position="604"/>
    </location>
</feature>
<feature type="compositionally biased region" description="Low complexity" evidence="1">
    <location>
        <begin position="1217"/>
        <end position="1227"/>
    </location>
</feature>
<feature type="region of interest" description="Disordered" evidence="1">
    <location>
        <begin position="441"/>
        <end position="461"/>
    </location>
</feature>
<dbReference type="GO" id="GO:0005938">
    <property type="term" value="C:cell cortex"/>
    <property type="evidence" value="ECO:0007669"/>
    <property type="project" value="InterPro"/>
</dbReference>
<feature type="region of interest" description="Disordered" evidence="1">
    <location>
        <begin position="584"/>
        <end position="662"/>
    </location>
</feature>
<dbReference type="EMBL" id="CAJPDS010000035">
    <property type="protein sequence ID" value="CAF9924173.1"/>
    <property type="molecule type" value="Genomic_DNA"/>
</dbReference>
<sequence length="1366" mass="150155">MAFETSSFISEQGLPTPTDTPSRTTSRTMSRQYHHYSSSPPPSLPPLAFEVEKHDVKNANDDEDISPLDPRRFTPNLHASLVSQILQLQRELENKANTVTNLEEYLHMTKEENTQLSADLFSERKESRAIRKQMHKLESTTLTALGDIAKERDEALDSLADVRRRLEASKNMVRSQDEDAQRTQGLWDKDKQGWNMEKRNMETKVQLVEGRLKAVLAEVAAAQAMDDQPPRSSVEYDEGMRQTWYTKESDCTSTRSNSVKDRWRLSGPSAKSHGSPIFRASSLSGLNGFGLGNLNGMSLAEELEFGQDEEDEGEIAVDEELMSPDALPEESQFHKRKVSVRSFSQDQKAWKLLGLLTEKNEQPISEAGITEKVPALSLDNDSLREKPSVEKALPDIPNGDIRPMYTNSGTQPSPVSSPKVVPQQILPAPEKSMETINFAEPTANQRRKRASAPIPDQSLSVKSGSQAISAMVSSSCQTVERPPSPPLTPIFTIDPPIAAAQQAAQMISSSTQTNEEQEVALVAAGSRQFTSSMSIPVIEIHPPGSRPASSHNSVVLPPRTRNAGCQASIPPSISTCSVSIQTEKIDIDTRPPRSLSTAGSQSSLGKGGLPRIEERPLPAPRRSSRKNVHRPPSLRPLIKPSLSAPVDTYPGNNDNGPLNSKQVTGLRRPIRSESLFAGFDSTYGEDTIDLRRLDLSSDDEFANAAPIRKTLSKVQNSWKLVPMSDDAKSLGLGSVGDSTENLDFHEASDPWLASLVPDSDIDLKHGIKDPEPKRPGPSSTAKQFHMRPKTQNRGVSNVPLARKRSPSEPGLPNKDASSTAPPPFPVPTRSSSRKIPISYSEGAQSPTPHSTTFFSNARKADTRRAPSKNPLRKVRSAAAVTRFTRNNGHPRTPTSSSTTRSESPQLPRMPSNHITSRKFSGTPVLQTTHALPQASLEGDAAVETPGQQTSVVDAIAQTMVGEWMWKYVRRRKSFGVTDDIDFDEKGIGNGIRHKRWVWLAPYERAVMWSSKQPTSGPALLGKNGRKLNIQSVLDVKDDAPMPKNTDVKACFGRSILILTPQRALKFTATTRERHYLWLTALSFLSHSPLGMDDLATLPPMPPHEDQRPPSQPIGGGLRRAPIRDSIRVAKSKPRPSMNGHAYTSPIATISHQTLEGPSMPILNDDLDSDAAEPPAIPRTTSQTRTHSHARKRSNTGPRPAPPNSFHSFPLNSGAMPSTRSLRSSSTSQDAYPLFQPRRPSISASARGTMKHHISQLTHDPMPPLRNNFFDAVGGSGTVRMEAFVETMDEPKRKERSPKKAPLLGNSWAKEGNGRENHNNKNRKKKDLRYWGVGSVDGAVAGEKTKKKKPNGFERALMGVENPFEGF</sequence>
<reference evidence="3" key="1">
    <citation type="submission" date="2021-03" db="EMBL/GenBank/DDBJ databases">
        <authorList>
            <person name="Tagirdzhanova G."/>
        </authorList>
    </citation>
    <scope>NUCLEOTIDE SEQUENCE</scope>
</reference>
<proteinExistence type="predicted"/>
<dbReference type="Pfam" id="PF12814">
    <property type="entry name" value="Mcp5_PH"/>
    <property type="match status" value="1"/>
</dbReference>
<evidence type="ECO:0000313" key="4">
    <source>
        <dbReference type="Proteomes" id="UP000664521"/>
    </source>
</evidence>
<feature type="region of interest" description="Disordered" evidence="1">
    <location>
        <begin position="1286"/>
        <end position="1328"/>
    </location>
</feature>
<feature type="compositionally biased region" description="Low complexity" evidence="1">
    <location>
        <begin position="890"/>
        <end position="901"/>
    </location>
</feature>
<feature type="region of interest" description="Disordered" evidence="1">
    <location>
        <begin position="762"/>
        <end position="915"/>
    </location>
</feature>
<feature type="compositionally biased region" description="Polar residues" evidence="1">
    <location>
        <begin position="1"/>
        <end position="10"/>
    </location>
</feature>
<feature type="region of interest" description="Disordered" evidence="1">
    <location>
        <begin position="1155"/>
        <end position="1248"/>
    </location>
</feature>
<dbReference type="GO" id="GO:0015631">
    <property type="term" value="F:tubulin binding"/>
    <property type="evidence" value="ECO:0007669"/>
    <property type="project" value="TreeGrafter"/>
</dbReference>
<feature type="region of interest" description="Disordered" evidence="1">
    <location>
        <begin position="247"/>
        <end position="271"/>
    </location>
</feature>
<dbReference type="Proteomes" id="UP000664521">
    <property type="component" value="Unassembled WGS sequence"/>
</dbReference>
<feature type="region of interest" description="Disordered" evidence="1">
    <location>
        <begin position="1"/>
        <end position="52"/>
    </location>
</feature>
<feature type="region of interest" description="Disordered" evidence="1">
    <location>
        <begin position="384"/>
        <end position="420"/>
    </location>
</feature>
<dbReference type="PANTHER" id="PTHR28190">
    <property type="entry name" value="NUCLEAR MIGRATION PROTEIN NUM1"/>
    <property type="match status" value="1"/>
</dbReference>
<gene>
    <name evidence="3" type="ORF">HETSPECPRED_005518</name>
</gene>
<dbReference type="GO" id="GO:0032065">
    <property type="term" value="P:maintenance of protein location in cell cortex"/>
    <property type="evidence" value="ECO:0007669"/>
    <property type="project" value="InterPro"/>
</dbReference>
<evidence type="ECO:0000259" key="2">
    <source>
        <dbReference type="Pfam" id="PF12814"/>
    </source>
</evidence>
<feature type="compositionally biased region" description="Basic and acidic residues" evidence="1">
    <location>
        <begin position="384"/>
        <end position="393"/>
    </location>
</feature>
<comment type="caution">
    <text evidence="3">The sequence shown here is derived from an EMBL/GenBank/DDBJ whole genome shotgun (WGS) entry which is preliminary data.</text>
</comment>
<dbReference type="GO" id="GO:0005739">
    <property type="term" value="C:mitochondrion"/>
    <property type="evidence" value="ECO:0007669"/>
    <property type="project" value="TreeGrafter"/>
</dbReference>
<name>A0A8H3IM84_9LECA</name>
<feature type="compositionally biased region" description="Low complexity" evidence="1">
    <location>
        <begin position="411"/>
        <end position="420"/>
    </location>
</feature>
<feature type="domain" description="Pleckstrin homology" evidence="2">
    <location>
        <begin position="950"/>
        <end position="1087"/>
    </location>
</feature>
<dbReference type="InterPro" id="IPR024774">
    <property type="entry name" value="PH_dom-Mcp5-type"/>
</dbReference>
<evidence type="ECO:0000256" key="1">
    <source>
        <dbReference type="SAM" id="MobiDB-lite"/>
    </source>
</evidence>
<protein>
    <recommendedName>
        <fullName evidence="2">Pleckstrin homology domain-containing protein</fullName>
    </recommendedName>
</protein>
<dbReference type="OrthoDB" id="2149224at2759"/>
<dbReference type="InterPro" id="IPR053005">
    <property type="entry name" value="Nuclear_Pos-Cytoskel_Interact"/>
</dbReference>
<dbReference type="GO" id="GO:0005543">
    <property type="term" value="F:phospholipid binding"/>
    <property type="evidence" value="ECO:0007669"/>
    <property type="project" value="InterPro"/>
</dbReference>
<feature type="compositionally biased region" description="Low complexity" evidence="1">
    <location>
        <begin position="15"/>
        <end position="31"/>
    </location>
</feature>
<organism evidence="3 4">
    <name type="scientific">Heterodermia speciosa</name>
    <dbReference type="NCBI Taxonomy" id="116794"/>
    <lineage>
        <taxon>Eukaryota</taxon>
        <taxon>Fungi</taxon>
        <taxon>Dikarya</taxon>
        <taxon>Ascomycota</taxon>
        <taxon>Pezizomycotina</taxon>
        <taxon>Lecanoromycetes</taxon>
        <taxon>OSLEUM clade</taxon>
        <taxon>Lecanoromycetidae</taxon>
        <taxon>Caliciales</taxon>
        <taxon>Physciaceae</taxon>
        <taxon>Heterodermia</taxon>
    </lineage>
</organism>
<feature type="compositionally biased region" description="Basic and acidic residues" evidence="1">
    <location>
        <begin position="762"/>
        <end position="774"/>
    </location>
</feature>